<protein>
    <submittedName>
        <fullName evidence="1">Uncharacterized protein</fullName>
    </submittedName>
</protein>
<dbReference type="RefSeq" id="WP_157340380.1">
    <property type="nucleotide sequence ID" value="NZ_WSEK01000004.1"/>
</dbReference>
<dbReference type="EMBL" id="WSEK01000004">
    <property type="protein sequence ID" value="MVQ48271.1"/>
    <property type="molecule type" value="Genomic_DNA"/>
</dbReference>
<dbReference type="AlphaFoldDB" id="A0A6L6XLX7"/>
<evidence type="ECO:0000313" key="2">
    <source>
        <dbReference type="Proteomes" id="UP000473525"/>
    </source>
</evidence>
<sequence length="127" mass="13430">MTDIVVAVTEDGADDVRLDDLGRLLRDELLQLPEATAVEALAAGEAPPGTRGALVAEAGALVVTAQPYAAAMLTIVGSVWRWLKRGDGAKRTIRLEVDGDVIELSGASTEVQEKLVEEWIARHAAEG</sequence>
<evidence type="ECO:0000313" key="1">
    <source>
        <dbReference type="EMBL" id="MVQ48271.1"/>
    </source>
</evidence>
<proteinExistence type="predicted"/>
<keyword evidence="2" id="KW-1185">Reference proteome</keyword>
<name>A0A6L6XLX7_9ACTN</name>
<reference evidence="1 2" key="1">
    <citation type="submission" date="2019-12" db="EMBL/GenBank/DDBJ databases">
        <authorList>
            <person name="Huq M.A."/>
        </authorList>
    </citation>
    <scope>NUCLEOTIDE SEQUENCE [LARGE SCALE GENOMIC DNA]</scope>
    <source>
        <strain evidence="1 2">MAH-18</strain>
    </source>
</reference>
<comment type="caution">
    <text evidence="1">The sequence shown here is derived from an EMBL/GenBank/DDBJ whole genome shotgun (WGS) entry which is preliminary data.</text>
</comment>
<dbReference type="Proteomes" id="UP000473525">
    <property type="component" value="Unassembled WGS sequence"/>
</dbReference>
<gene>
    <name evidence="1" type="ORF">GON03_03690</name>
</gene>
<organism evidence="1 2">
    <name type="scientific">Nocardioides agri</name>
    <dbReference type="NCBI Taxonomy" id="2682843"/>
    <lineage>
        <taxon>Bacteria</taxon>
        <taxon>Bacillati</taxon>
        <taxon>Actinomycetota</taxon>
        <taxon>Actinomycetes</taxon>
        <taxon>Propionibacteriales</taxon>
        <taxon>Nocardioidaceae</taxon>
        <taxon>Nocardioides</taxon>
    </lineage>
</organism>
<accession>A0A6L6XLX7</accession>